<protein>
    <submittedName>
        <fullName evidence="1">Uncharacterized protein</fullName>
    </submittedName>
</protein>
<name>A0A0J8TZG6_COCIT</name>
<reference evidence="2" key="1">
    <citation type="journal article" date="2010" name="Genome Res.">
        <title>Population genomic sequencing of Coccidioides fungi reveals recent hybridization and transposon control.</title>
        <authorList>
            <person name="Neafsey D.E."/>
            <person name="Barker B.M."/>
            <person name="Sharpton T.J."/>
            <person name="Stajich J.E."/>
            <person name="Park D.J."/>
            <person name="Whiston E."/>
            <person name="Hung C.-Y."/>
            <person name="McMahan C."/>
            <person name="White J."/>
            <person name="Sykes S."/>
            <person name="Heiman D."/>
            <person name="Young S."/>
            <person name="Zeng Q."/>
            <person name="Abouelleil A."/>
            <person name="Aftuck L."/>
            <person name="Bessette D."/>
            <person name="Brown A."/>
            <person name="FitzGerald M."/>
            <person name="Lui A."/>
            <person name="Macdonald J.P."/>
            <person name="Priest M."/>
            <person name="Orbach M.J."/>
            <person name="Galgiani J.N."/>
            <person name="Kirkland T.N."/>
            <person name="Cole G.T."/>
            <person name="Birren B.W."/>
            <person name="Henn M.R."/>
            <person name="Taylor J.W."/>
            <person name="Rounsley S.D."/>
        </authorList>
    </citation>
    <scope>NUCLEOTIDE SEQUENCE [LARGE SCALE GENOMIC DNA]</scope>
    <source>
        <strain evidence="2">RMSCC 3703</strain>
    </source>
</reference>
<gene>
    <name evidence="1" type="ORF">CISG_07796</name>
</gene>
<sequence length="113" mass="12706">MPPSLSHFWLTHSLNESILQVAPYNQTSPQDDSALRARHSRVRLQLSLRIRTRQGDRREGHPRLSLRVSQNITDSAAAARGSSSAMTAAHASAIDWLSTRRNTCPLSPYWVPY</sequence>
<dbReference type="EMBL" id="DS268175">
    <property type="protein sequence ID" value="KMU79392.1"/>
    <property type="molecule type" value="Genomic_DNA"/>
</dbReference>
<dbReference type="Proteomes" id="UP000054559">
    <property type="component" value="Unassembled WGS sequence"/>
</dbReference>
<organism evidence="1 2">
    <name type="scientific">Coccidioides immitis RMSCC 3703</name>
    <dbReference type="NCBI Taxonomy" id="454286"/>
    <lineage>
        <taxon>Eukaryota</taxon>
        <taxon>Fungi</taxon>
        <taxon>Dikarya</taxon>
        <taxon>Ascomycota</taxon>
        <taxon>Pezizomycotina</taxon>
        <taxon>Eurotiomycetes</taxon>
        <taxon>Eurotiomycetidae</taxon>
        <taxon>Onygenales</taxon>
        <taxon>Onygenaceae</taxon>
        <taxon>Coccidioides</taxon>
    </lineage>
</organism>
<evidence type="ECO:0000313" key="1">
    <source>
        <dbReference type="EMBL" id="KMU79392.1"/>
    </source>
</evidence>
<evidence type="ECO:0000313" key="2">
    <source>
        <dbReference type="Proteomes" id="UP000054559"/>
    </source>
</evidence>
<accession>A0A0J8TZG6</accession>
<dbReference type="AlphaFoldDB" id="A0A0J8TZG6"/>
<proteinExistence type="predicted"/>